<dbReference type="WBParaSite" id="nRc.2.0.1.t45701-RA">
    <property type="protein sequence ID" value="nRc.2.0.1.t45701-RA"/>
    <property type="gene ID" value="nRc.2.0.1.g45701"/>
</dbReference>
<reference evidence="3" key="1">
    <citation type="submission" date="2022-11" db="UniProtKB">
        <authorList>
            <consortium name="WormBaseParasite"/>
        </authorList>
    </citation>
    <scope>IDENTIFICATION</scope>
</reference>
<organism evidence="2 3">
    <name type="scientific">Romanomermis culicivorax</name>
    <name type="common">Nematode worm</name>
    <dbReference type="NCBI Taxonomy" id="13658"/>
    <lineage>
        <taxon>Eukaryota</taxon>
        <taxon>Metazoa</taxon>
        <taxon>Ecdysozoa</taxon>
        <taxon>Nematoda</taxon>
        <taxon>Enoplea</taxon>
        <taxon>Dorylaimia</taxon>
        <taxon>Mermithida</taxon>
        <taxon>Mermithoidea</taxon>
        <taxon>Mermithidae</taxon>
        <taxon>Romanomermis</taxon>
    </lineage>
</organism>
<feature type="region of interest" description="Disordered" evidence="1">
    <location>
        <begin position="65"/>
        <end position="87"/>
    </location>
</feature>
<keyword evidence="2" id="KW-1185">Reference proteome</keyword>
<sequence length="87" mass="10235">MSSLKNQISLDTRSKMNWNSRLSVLRTTKSTEENHRKKRKNLDERNYETRLLKASATTMMIHSVNDDLLSEKDPTESDHEPVFDQKQ</sequence>
<dbReference type="Proteomes" id="UP000887565">
    <property type="component" value="Unplaced"/>
</dbReference>
<protein>
    <submittedName>
        <fullName evidence="3">Uncharacterized protein</fullName>
    </submittedName>
</protein>
<evidence type="ECO:0000313" key="2">
    <source>
        <dbReference type="Proteomes" id="UP000887565"/>
    </source>
</evidence>
<accession>A0A915L7I1</accession>
<feature type="region of interest" description="Disordered" evidence="1">
    <location>
        <begin position="24"/>
        <end position="46"/>
    </location>
</feature>
<dbReference type="AlphaFoldDB" id="A0A915L7I1"/>
<proteinExistence type="predicted"/>
<feature type="compositionally biased region" description="Basic and acidic residues" evidence="1">
    <location>
        <begin position="69"/>
        <end position="87"/>
    </location>
</feature>
<evidence type="ECO:0000313" key="3">
    <source>
        <dbReference type="WBParaSite" id="nRc.2.0.1.t45701-RA"/>
    </source>
</evidence>
<evidence type="ECO:0000256" key="1">
    <source>
        <dbReference type="SAM" id="MobiDB-lite"/>
    </source>
</evidence>
<name>A0A915L7I1_ROMCU</name>
<feature type="compositionally biased region" description="Basic and acidic residues" evidence="1">
    <location>
        <begin position="29"/>
        <end position="46"/>
    </location>
</feature>